<keyword evidence="3" id="KW-0804">Transcription</keyword>
<sequence>MIDALSARRQLRWAGRVRTFGRGDGGFLVSVTDERTGRVQDVLRRCPQFRELDDGAIRALAGASTFRRYGAGEPVFLEGGPGDAMFVLCRGVVVARLHTATGDVIDLGVALEGHAFGYFEVLRPAPRTEDAVAVRESTVLVVPAAAALRALRTSPDALLAIAQDLVRIVGLQNRARSGLRRRVDQRVATLLLELAAGSDVVDLRGPQSLLAQRLGVARQSVNGALHELAARGLLVLHPGGRRMTLDRAALAAHATAT</sequence>
<organism evidence="6 7">
    <name type="scientific">Actinomycetospora atypica</name>
    <dbReference type="NCBI Taxonomy" id="1290095"/>
    <lineage>
        <taxon>Bacteria</taxon>
        <taxon>Bacillati</taxon>
        <taxon>Actinomycetota</taxon>
        <taxon>Actinomycetes</taxon>
        <taxon>Pseudonocardiales</taxon>
        <taxon>Pseudonocardiaceae</taxon>
        <taxon>Actinomycetospora</taxon>
    </lineage>
</organism>
<dbReference type="InterPro" id="IPR036390">
    <property type="entry name" value="WH_DNA-bd_sf"/>
</dbReference>
<dbReference type="Proteomes" id="UP001595947">
    <property type="component" value="Unassembled WGS sequence"/>
</dbReference>
<dbReference type="RefSeq" id="WP_378038970.1">
    <property type="nucleotide sequence ID" value="NZ_JBHSIV010000042.1"/>
</dbReference>
<keyword evidence="1" id="KW-0805">Transcription regulation</keyword>
<protein>
    <submittedName>
        <fullName evidence="6">Crp/Fnr family transcriptional regulator</fullName>
    </submittedName>
</protein>
<name>A0ABV9YS14_9PSEU</name>
<accession>A0ABV9YS14</accession>
<dbReference type="EMBL" id="JBHSIV010000042">
    <property type="protein sequence ID" value="MFC5065645.1"/>
    <property type="molecule type" value="Genomic_DNA"/>
</dbReference>
<keyword evidence="7" id="KW-1185">Reference proteome</keyword>
<dbReference type="CDD" id="cd00038">
    <property type="entry name" value="CAP_ED"/>
    <property type="match status" value="1"/>
</dbReference>
<feature type="domain" description="HTH crp-type" evidence="5">
    <location>
        <begin position="181"/>
        <end position="248"/>
    </location>
</feature>
<dbReference type="SUPFAM" id="SSF51206">
    <property type="entry name" value="cAMP-binding domain-like"/>
    <property type="match status" value="1"/>
</dbReference>
<evidence type="ECO:0000313" key="6">
    <source>
        <dbReference type="EMBL" id="MFC5065645.1"/>
    </source>
</evidence>
<comment type="caution">
    <text evidence="6">The sequence shown here is derived from an EMBL/GenBank/DDBJ whole genome shotgun (WGS) entry which is preliminary data.</text>
</comment>
<evidence type="ECO:0000259" key="5">
    <source>
        <dbReference type="PROSITE" id="PS51063"/>
    </source>
</evidence>
<dbReference type="InterPro" id="IPR012318">
    <property type="entry name" value="HTH_CRP"/>
</dbReference>
<keyword evidence="2" id="KW-0238">DNA-binding</keyword>
<feature type="domain" description="Cyclic nucleotide-binding" evidence="4">
    <location>
        <begin position="48"/>
        <end position="168"/>
    </location>
</feature>
<dbReference type="SUPFAM" id="SSF46785">
    <property type="entry name" value="Winged helix' DNA-binding domain"/>
    <property type="match status" value="1"/>
</dbReference>
<dbReference type="Pfam" id="PF00027">
    <property type="entry name" value="cNMP_binding"/>
    <property type="match status" value="1"/>
</dbReference>
<evidence type="ECO:0000256" key="2">
    <source>
        <dbReference type="ARBA" id="ARBA00023125"/>
    </source>
</evidence>
<reference evidence="7" key="1">
    <citation type="journal article" date="2019" name="Int. J. Syst. Evol. Microbiol.">
        <title>The Global Catalogue of Microorganisms (GCM) 10K type strain sequencing project: providing services to taxonomists for standard genome sequencing and annotation.</title>
        <authorList>
            <consortium name="The Broad Institute Genomics Platform"/>
            <consortium name="The Broad Institute Genome Sequencing Center for Infectious Disease"/>
            <person name="Wu L."/>
            <person name="Ma J."/>
        </authorList>
    </citation>
    <scope>NUCLEOTIDE SEQUENCE [LARGE SCALE GENOMIC DNA]</scope>
    <source>
        <strain evidence="7">CGMCC 4.7093</strain>
    </source>
</reference>
<proteinExistence type="predicted"/>
<dbReference type="InterPro" id="IPR036388">
    <property type="entry name" value="WH-like_DNA-bd_sf"/>
</dbReference>
<dbReference type="Pfam" id="PF13545">
    <property type="entry name" value="HTH_Crp_2"/>
    <property type="match status" value="1"/>
</dbReference>
<evidence type="ECO:0000256" key="1">
    <source>
        <dbReference type="ARBA" id="ARBA00023015"/>
    </source>
</evidence>
<dbReference type="Gene3D" id="2.60.120.10">
    <property type="entry name" value="Jelly Rolls"/>
    <property type="match status" value="1"/>
</dbReference>
<gene>
    <name evidence="6" type="ORF">ACFPBZ_25750</name>
</gene>
<dbReference type="PROSITE" id="PS51063">
    <property type="entry name" value="HTH_CRP_2"/>
    <property type="match status" value="1"/>
</dbReference>
<dbReference type="Gene3D" id="1.10.10.10">
    <property type="entry name" value="Winged helix-like DNA-binding domain superfamily/Winged helix DNA-binding domain"/>
    <property type="match status" value="1"/>
</dbReference>
<dbReference type="InterPro" id="IPR018490">
    <property type="entry name" value="cNMP-bd_dom_sf"/>
</dbReference>
<dbReference type="InterPro" id="IPR000595">
    <property type="entry name" value="cNMP-bd_dom"/>
</dbReference>
<evidence type="ECO:0000313" key="7">
    <source>
        <dbReference type="Proteomes" id="UP001595947"/>
    </source>
</evidence>
<dbReference type="SMART" id="SM00100">
    <property type="entry name" value="cNMP"/>
    <property type="match status" value="1"/>
</dbReference>
<evidence type="ECO:0000259" key="4">
    <source>
        <dbReference type="PROSITE" id="PS50042"/>
    </source>
</evidence>
<dbReference type="InterPro" id="IPR014710">
    <property type="entry name" value="RmlC-like_jellyroll"/>
</dbReference>
<evidence type="ECO:0000256" key="3">
    <source>
        <dbReference type="ARBA" id="ARBA00023163"/>
    </source>
</evidence>
<dbReference type="PROSITE" id="PS50042">
    <property type="entry name" value="CNMP_BINDING_3"/>
    <property type="match status" value="1"/>
</dbReference>